<dbReference type="InterPro" id="IPR001245">
    <property type="entry name" value="Ser-Thr/Tyr_kinase_cat_dom"/>
</dbReference>
<dbReference type="SUPFAM" id="SSF56112">
    <property type="entry name" value="Protein kinase-like (PK-like)"/>
    <property type="match status" value="1"/>
</dbReference>
<dbReference type="WBParaSite" id="nRc.2.0.1.t09424-RA">
    <property type="protein sequence ID" value="nRc.2.0.1.t09424-RA"/>
    <property type="gene ID" value="nRc.2.0.1.g09424"/>
</dbReference>
<evidence type="ECO:0000313" key="7">
    <source>
        <dbReference type="Proteomes" id="UP000887565"/>
    </source>
</evidence>
<keyword evidence="3" id="KW-0547">Nucleotide-binding</keyword>
<evidence type="ECO:0000256" key="2">
    <source>
        <dbReference type="ARBA" id="ARBA00012202"/>
    </source>
</evidence>
<dbReference type="EC" id="4.6.1.2" evidence="2"/>
<evidence type="ECO:0000256" key="5">
    <source>
        <dbReference type="ARBA" id="ARBA00023293"/>
    </source>
</evidence>
<keyword evidence="4" id="KW-0456">Lyase</keyword>
<evidence type="ECO:0000313" key="8">
    <source>
        <dbReference type="WBParaSite" id="nRc.2.0.1.t09424-RA"/>
    </source>
</evidence>
<dbReference type="PANTHER" id="PTHR11920">
    <property type="entry name" value="GUANYLYL CYCLASE"/>
    <property type="match status" value="1"/>
</dbReference>
<dbReference type="InterPro" id="IPR011009">
    <property type="entry name" value="Kinase-like_dom_sf"/>
</dbReference>
<dbReference type="Proteomes" id="UP000887565">
    <property type="component" value="Unplaced"/>
</dbReference>
<dbReference type="PROSITE" id="PS50011">
    <property type="entry name" value="PROTEIN_KINASE_DOM"/>
    <property type="match status" value="1"/>
</dbReference>
<keyword evidence="5" id="KW-0141">cGMP biosynthesis</keyword>
<feature type="domain" description="Protein kinase" evidence="6">
    <location>
        <begin position="1"/>
        <end position="157"/>
    </location>
</feature>
<dbReference type="InterPro" id="IPR000719">
    <property type="entry name" value="Prot_kinase_dom"/>
</dbReference>
<reference evidence="8" key="1">
    <citation type="submission" date="2022-11" db="UniProtKB">
        <authorList>
            <consortium name="WormBaseParasite"/>
        </authorList>
    </citation>
    <scope>IDENTIFICATION</scope>
</reference>
<evidence type="ECO:0000256" key="4">
    <source>
        <dbReference type="ARBA" id="ARBA00023239"/>
    </source>
</evidence>
<evidence type="ECO:0000256" key="1">
    <source>
        <dbReference type="ARBA" id="ARBA00001436"/>
    </source>
</evidence>
<accession>A0A915I7X1</accession>
<dbReference type="Gene3D" id="1.10.510.10">
    <property type="entry name" value="Transferase(Phosphotransferase) domain 1"/>
    <property type="match status" value="1"/>
</dbReference>
<dbReference type="GO" id="GO:0005886">
    <property type="term" value="C:plasma membrane"/>
    <property type="evidence" value="ECO:0007669"/>
    <property type="project" value="TreeGrafter"/>
</dbReference>
<sequence length="157" mass="17484">MVHENVNTFVGLVLEGSTPTSAWRYCSKGSLQDTLLNTAIKIDWFFKYSLIRDLTSGLEFIHNSQLISHGSLKSTNCVINNRWVLKITDFGLPGVRVSPDCSIGSLLWTAPELLRMENRPPGGTQPGDIYSFAIIVQEIIARDIPFGAFHKTPQGNY</sequence>
<organism evidence="7 8">
    <name type="scientific">Romanomermis culicivorax</name>
    <name type="common">Nematode worm</name>
    <dbReference type="NCBI Taxonomy" id="13658"/>
    <lineage>
        <taxon>Eukaryota</taxon>
        <taxon>Metazoa</taxon>
        <taxon>Ecdysozoa</taxon>
        <taxon>Nematoda</taxon>
        <taxon>Enoplea</taxon>
        <taxon>Dorylaimia</taxon>
        <taxon>Mermithida</taxon>
        <taxon>Mermithoidea</taxon>
        <taxon>Mermithidae</taxon>
        <taxon>Romanomermis</taxon>
    </lineage>
</organism>
<dbReference type="OMA" id="NCVINNR"/>
<keyword evidence="7" id="KW-1185">Reference proteome</keyword>
<comment type="catalytic activity">
    <reaction evidence="1">
        <text>GTP = 3',5'-cyclic GMP + diphosphate</text>
        <dbReference type="Rhea" id="RHEA:13665"/>
        <dbReference type="ChEBI" id="CHEBI:33019"/>
        <dbReference type="ChEBI" id="CHEBI:37565"/>
        <dbReference type="ChEBI" id="CHEBI:57746"/>
        <dbReference type="EC" id="4.6.1.2"/>
    </reaction>
</comment>
<dbReference type="GO" id="GO:0005524">
    <property type="term" value="F:ATP binding"/>
    <property type="evidence" value="ECO:0007669"/>
    <property type="project" value="InterPro"/>
</dbReference>
<evidence type="ECO:0000259" key="6">
    <source>
        <dbReference type="PROSITE" id="PS50011"/>
    </source>
</evidence>
<name>A0A915I7X1_ROMCU</name>
<dbReference type="PANTHER" id="PTHR11920:SF375">
    <property type="entry name" value="RECEPTOR-TYPE GUANYLATE CYCLASE GCY-13"/>
    <property type="match status" value="1"/>
</dbReference>
<dbReference type="GO" id="GO:0004016">
    <property type="term" value="F:adenylate cyclase activity"/>
    <property type="evidence" value="ECO:0007669"/>
    <property type="project" value="TreeGrafter"/>
</dbReference>
<evidence type="ECO:0000256" key="3">
    <source>
        <dbReference type="ARBA" id="ARBA00022741"/>
    </source>
</evidence>
<protein>
    <recommendedName>
        <fullName evidence="2">guanylate cyclase</fullName>
        <ecNumber evidence="2">4.6.1.2</ecNumber>
    </recommendedName>
</protein>
<dbReference type="Pfam" id="PF07714">
    <property type="entry name" value="PK_Tyr_Ser-Thr"/>
    <property type="match status" value="1"/>
</dbReference>
<dbReference type="GO" id="GO:0007168">
    <property type="term" value="P:receptor guanylyl cyclase signaling pathway"/>
    <property type="evidence" value="ECO:0007669"/>
    <property type="project" value="TreeGrafter"/>
</dbReference>
<proteinExistence type="predicted"/>
<dbReference type="InterPro" id="IPR050401">
    <property type="entry name" value="Cyclic_nucleotide_synthase"/>
</dbReference>
<dbReference type="GO" id="GO:0004672">
    <property type="term" value="F:protein kinase activity"/>
    <property type="evidence" value="ECO:0007669"/>
    <property type="project" value="InterPro"/>
</dbReference>
<dbReference type="AlphaFoldDB" id="A0A915I7X1"/>
<dbReference type="GO" id="GO:0004383">
    <property type="term" value="F:guanylate cyclase activity"/>
    <property type="evidence" value="ECO:0007669"/>
    <property type="project" value="UniProtKB-EC"/>
</dbReference>
<dbReference type="GO" id="GO:0001653">
    <property type="term" value="F:peptide receptor activity"/>
    <property type="evidence" value="ECO:0007669"/>
    <property type="project" value="TreeGrafter"/>
</dbReference>